<protein>
    <submittedName>
        <fullName evidence="1">Uncharacterized protein</fullName>
    </submittedName>
</protein>
<dbReference type="AlphaFoldDB" id="A0A8S1T368"/>
<dbReference type="Proteomes" id="UP000683925">
    <property type="component" value="Unassembled WGS sequence"/>
</dbReference>
<sequence length="87" mass="9992">MELKLNTSCLNQKSQIKSSLATNNQHDQSQLFVNFTKEQPIQQNPQPYDPNCSTYQYNVIVEGVIFDVLAPCDLLNDFIPEKTELEE</sequence>
<dbReference type="OMA" id="DPNCSTY"/>
<evidence type="ECO:0000313" key="1">
    <source>
        <dbReference type="EMBL" id="CAD8148191.1"/>
    </source>
</evidence>
<dbReference type="OrthoDB" id="314354at2759"/>
<proteinExistence type="predicted"/>
<organism evidence="1 2">
    <name type="scientific">Paramecium octaurelia</name>
    <dbReference type="NCBI Taxonomy" id="43137"/>
    <lineage>
        <taxon>Eukaryota</taxon>
        <taxon>Sar</taxon>
        <taxon>Alveolata</taxon>
        <taxon>Ciliophora</taxon>
        <taxon>Intramacronucleata</taxon>
        <taxon>Oligohymenophorea</taxon>
        <taxon>Peniculida</taxon>
        <taxon>Parameciidae</taxon>
        <taxon>Paramecium</taxon>
    </lineage>
</organism>
<accession>A0A8S1T368</accession>
<dbReference type="EMBL" id="CAJJDP010000020">
    <property type="protein sequence ID" value="CAD8148191.1"/>
    <property type="molecule type" value="Genomic_DNA"/>
</dbReference>
<keyword evidence="2" id="KW-1185">Reference proteome</keyword>
<evidence type="ECO:0000313" key="2">
    <source>
        <dbReference type="Proteomes" id="UP000683925"/>
    </source>
</evidence>
<reference evidence="1" key="1">
    <citation type="submission" date="2021-01" db="EMBL/GenBank/DDBJ databases">
        <authorList>
            <consortium name="Genoscope - CEA"/>
            <person name="William W."/>
        </authorList>
    </citation>
    <scope>NUCLEOTIDE SEQUENCE</scope>
</reference>
<name>A0A8S1T368_PAROT</name>
<comment type="caution">
    <text evidence="1">The sequence shown here is derived from an EMBL/GenBank/DDBJ whole genome shotgun (WGS) entry which is preliminary data.</text>
</comment>
<gene>
    <name evidence="1" type="ORF">POCTA_138.1.T0200403</name>
</gene>